<accession>A0AAV5UCN1</accession>
<feature type="domain" description="EF-hand" evidence="2">
    <location>
        <begin position="18"/>
        <end position="53"/>
    </location>
</feature>
<comment type="caution">
    <text evidence="3">The sequence shown here is derived from an EMBL/GenBank/DDBJ whole genome shotgun (WGS) entry which is preliminary data.</text>
</comment>
<name>A0AAV5UCN1_9BILA</name>
<dbReference type="InterPro" id="IPR002048">
    <property type="entry name" value="EF_hand_dom"/>
</dbReference>
<evidence type="ECO:0000313" key="4">
    <source>
        <dbReference type="Proteomes" id="UP001432027"/>
    </source>
</evidence>
<dbReference type="AlphaFoldDB" id="A0AAV5UCN1"/>
<organism evidence="3 4">
    <name type="scientific">Pristionchus entomophagus</name>
    <dbReference type="NCBI Taxonomy" id="358040"/>
    <lineage>
        <taxon>Eukaryota</taxon>
        <taxon>Metazoa</taxon>
        <taxon>Ecdysozoa</taxon>
        <taxon>Nematoda</taxon>
        <taxon>Chromadorea</taxon>
        <taxon>Rhabditida</taxon>
        <taxon>Rhabditina</taxon>
        <taxon>Diplogasteromorpha</taxon>
        <taxon>Diplogasteroidea</taxon>
        <taxon>Neodiplogasteridae</taxon>
        <taxon>Pristionchus</taxon>
    </lineage>
</organism>
<dbReference type="PANTHER" id="PTHR14907:SF2">
    <property type="entry name" value="SUPPRESSOR APC DOMAIN-CONTAINING PROTEIN 2"/>
    <property type="match status" value="1"/>
</dbReference>
<dbReference type="PANTHER" id="PTHR14907">
    <property type="entry name" value="FI14130P"/>
    <property type="match status" value="1"/>
</dbReference>
<dbReference type="Pfam" id="PF25825">
    <property type="entry name" value="SAPC2_N"/>
    <property type="match status" value="1"/>
</dbReference>
<sequence>LSTREMRDLNCSPSLGEDYIESLRVLFDILDTDRDGFVSYNKLLLFSHPSLPPDFLNLSATLTDIQGNLSFDRFVAAIRLSLQNDNDANNNNRLSIQKCFTAPPIEEKESKHRRACSLERRTTPLMGVNGFDRRSIYGSQPAVNDASAGVIPSFGMTVNRRSMVSLPAQISPQGSLGSSNGSSSNSRPPPPDYDNFANVVMRKKPSTVRAQKEESNRARNLMNGSRSSSQVRARPLSVHSVSSVASSGLEGVNWRSSVASAHSPPTIETNRRSSMHDEMNDPRVAKIERLHAEEEEIIQKGLEKACRLVDWYKERRETIEKRQRLLHKGVVSLDTSVPEQRLNFLRAHVSELNRKTTALMESSERGFPSHLTNRSTPVAAPSVIISAPSSKAPSPSVVSMASEKSRLDMLEQQNRVLSHEIIEKTRQIDQLKRESTQFTNNNTHHSNGTSALRMQPGRPTTVTRPSAFVRPAPTIDQYRQPTVVPKPVKVYDTLM</sequence>
<dbReference type="InterPro" id="IPR057953">
    <property type="entry name" value="SAPC2_N"/>
</dbReference>
<dbReference type="EMBL" id="BTSX01000006">
    <property type="protein sequence ID" value="GMT04176.1"/>
    <property type="molecule type" value="Genomic_DNA"/>
</dbReference>
<reference evidence="3" key="1">
    <citation type="submission" date="2023-10" db="EMBL/GenBank/DDBJ databases">
        <title>Genome assembly of Pristionchus species.</title>
        <authorList>
            <person name="Yoshida K."/>
            <person name="Sommer R.J."/>
        </authorList>
    </citation>
    <scope>NUCLEOTIDE SEQUENCE</scope>
    <source>
        <strain evidence="3">RS0144</strain>
    </source>
</reference>
<dbReference type="Proteomes" id="UP001432027">
    <property type="component" value="Unassembled WGS sequence"/>
</dbReference>
<evidence type="ECO:0000256" key="1">
    <source>
        <dbReference type="SAM" id="MobiDB-lite"/>
    </source>
</evidence>
<feature type="compositionally biased region" description="Low complexity" evidence="1">
    <location>
        <begin position="171"/>
        <end position="186"/>
    </location>
</feature>
<feature type="non-terminal residue" evidence="3">
    <location>
        <position position="1"/>
    </location>
</feature>
<keyword evidence="4" id="KW-1185">Reference proteome</keyword>
<gene>
    <name evidence="3" type="ORF">PENTCL1PPCAC_26350</name>
</gene>
<feature type="compositionally biased region" description="Low complexity" evidence="1">
    <location>
        <begin position="439"/>
        <end position="450"/>
    </location>
</feature>
<feature type="region of interest" description="Disordered" evidence="1">
    <location>
        <begin position="438"/>
        <end position="474"/>
    </location>
</feature>
<dbReference type="InterPro" id="IPR011992">
    <property type="entry name" value="EF-hand-dom_pair"/>
</dbReference>
<dbReference type="PROSITE" id="PS50222">
    <property type="entry name" value="EF_HAND_2"/>
    <property type="match status" value="1"/>
</dbReference>
<protein>
    <recommendedName>
        <fullName evidence="2">EF-hand domain-containing protein</fullName>
    </recommendedName>
</protein>
<dbReference type="InterPro" id="IPR026828">
    <property type="entry name" value="SAPC2_1/2"/>
</dbReference>
<dbReference type="Pfam" id="PF11414">
    <property type="entry name" value="Suppressor_APC"/>
    <property type="match status" value="1"/>
</dbReference>
<feature type="compositionally biased region" description="Polar residues" evidence="1">
    <location>
        <begin position="222"/>
        <end position="231"/>
    </location>
</feature>
<proteinExistence type="predicted"/>
<dbReference type="SUPFAM" id="SSF47473">
    <property type="entry name" value="EF-hand"/>
    <property type="match status" value="1"/>
</dbReference>
<dbReference type="GO" id="GO:0005509">
    <property type="term" value="F:calcium ion binding"/>
    <property type="evidence" value="ECO:0007669"/>
    <property type="project" value="InterPro"/>
</dbReference>
<evidence type="ECO:0000259" key="2">
    <source>
        <dbReference type="PROSITE" id="PS50222"/>
    </source>
</evidence>
<feature type="region of interest" description="Disordered" evidence="1">
    <location>
        <begin position="169"/>
        <end position="235"/>
    </location>
</feature>
<evidence type="ECO:0000313" key="3">
    <source>
        <dbReference type="EMBL" id="GMT04176.1"/>
    </source>
</evidence>